<dbReference type="RefSeq" id="WP_044433784.1">
    <property type="nucleotide sequence ID" value="NZ_BJYZ01000019.1"/>
</dbReference>
<dbReference type="InterPro" id="IPR048020">
    <property type="entry name" value="Transpos_IS3"/>
</dbReference>
<dbReference type="InterPro" id="IPR001584">
    <property type="entry name" value="Integrase_cat-core"/>
</dbReference>
<dbReference type="InterPro" id="IPR012337">
    <property type="entry name" value="RNaseH-like_sf"/>
</dbReference>
<evidence type="ECO:0000259" key="1">
    <source>
        <dbReference type="PROSITE" id="PS50994"/>
    </source>
</evidence>
<comment type="caution">
    <text evidence="2">The sequence shown here is derived from an EMBL/GenBank/DDBJ whole genome shotgun (WGS) entry which is preliminary data.</text>
</comment>
<dbReference type="OrthoDB" id="7268960at2"/>
<feature type="domain" description="Integrase catalytic" evidence="1">
    <location>
        <begin position="121"/>
        <end position="290"/>
    </location>
</feature>
<dbReference type="GO" id="GO:0003676">
    <property type="term" value="F:nucleic acid binding"/>
    <property type="evidence" value="ECO:0007669"/>
    <property type="project" value="InterPro"/>
</dbReference>
<dbReference type="InterPro" id="IPR036397">
    <property type="entry name" value="RNaseH_sf"/>
</dbReference>
<name>A0A512DU01_9PROT</name>
<sequence length="297" mass="32983">MSAAISPSTHRPYGVQRVCRIWAVPRSTFYRASRPTDCAPAKPRGPKPPVDDASLLAVIRADLAASPFSGEGHRKVWARLHYGLGLPVGRNRVLRLMRDNQLLSPFRRPPRPANDHDGTILTEAPDVLWGTDATLVQTAEKGRVWVFAAIDHFNSEVVGHHVSTDGSRFSALEPISQAVTSRFGGIAADAARGVSLRLDSGPQYTSHHFSRQISHWGMALSYAFPHQPQCNGVIERFFRTLKEQAIWGQTFRTAAEVQAAVSNFVARYNAAWRLERLGYLSPLDYRARHLQQESLAA</sequence>
<evidence type="ECO:0000313" key="3">
    <source>
        <dbReference type="Proteomes" id="UP000321523"/>
    </source>
</evidence>
<dbReference type="InterPro" id="IPR050900">
    <property type="entry name" value="Transposase_IS3/IS150/IS904"/>
</dbReference>
<reference evidence="2 3" key="1">
    <citation type="submission" date="2019-07" db="EMBL/GenBank/DDBJ databases">
        <title>Whole genome shotgun sequence of Skermanella aerolata NBRC 106429.</title>
        <authorList>
            <person name="Hosoyama A."/>
            <person name="Uohara A."/>
            <person name="Ohji S."/>
            <person name="Ichikawa N."/>
        </authorList>
    </citation>
    <scope>NUCLEOTIDE SEQUENCE [LARGE SCALE GENOMIC DNA]</scope>
    <source>
        <strain evidence="2 3">NBRC 106429</strain>
    </source>
</reference>
<organism evidence="2 3">
    <name type="scientific">Skermanella aerolata</name>
    <dbReference type="NCBI Taxonomy" id="393310"/>
    <lineage>
        <taxon>Bacteria</taxon>
        <taxon>Pseudomonadati</taxon>
        <taxon>Pseudomonadota</taxon>
        <taxon>Alphaproteobacteria</taxon>
        <taxon>Rhodospirillales</taxon>
        <taxon>Azospirillaceae</taxon>
        <taxon>Skermanella</taxon>
    </lineage>
</organism>
<dbReference type="GO" id="GO:0015074">
    <property type="term" value="P:DNA integration"/>
    <property type="evidence" value="ECO:0007669"/>
    <property type="project" value="InterPro"/>
</dbReference>
<dbReference type="Pfam" id="PF13333">
    <property type="entry name" value="rve_2"/>
    <property type="match status" value="1"/>
</dbReference>
<dbReference type="EMBL" id="BJYZ01000019">
    <property type="protein sequence ID" value="GEO39954.1"/>
    <property type="molecule type" value="Genomic_DNA"/>
</dbReference>
<dbReference type="Proteomes" id="UP000321523">
    <property type="component" value="Unassembled WGS sequence"/>
</dbReference>
<dbReference type="SUPFAM" id="SSF53098">
    <property type="entry name" value="Ribonuclease H-like"/>
    <property type="match status" value="1"/>
</dbReference>
<gene>
    <name evidence="2" type="ORF">SAE02_41020</name>
</gene>
<dbReference type="PANTHER" id="PTHR46889:SF4">
    <property type="entry name" value="TRANSPOSASE INSO FOR INSERTION SEQUENCE ELEMENT IS911B-RELATED"/>
    <property type="match status" value="1"/>
</dbReference>
<dbReference type="PANTHER" id="PTHR46889">
    <property type="entry name" value="TRANSPOSASE INSF FOR INSERTION SEQUENCE IS3B-RELATED"/>
    <property type="match status" value="1"/>
</dbReference>
<dbReference type="PROSITE" id="PS50994">
    <property type="entry name" value="INTEGRASE"/>
    <property type="match status" value="1"/>
</dbReference>
<accession>A0A512DU01</accession>
<dbReference type="Pfam" id="PF00665">
    <property type="entry name" value="rve"/>
    <property type="match status" value="1"/>
</dbReference>
<proteinExistence type="predicted"/>
<evidence type="ECO:0000313" key="2">
    <source>
        <dbReference type="EMBL" id="GEO39954.1"/>
    </source>
</evidence>
<dbReference type="AlphaFoldDB" id="A0A512DU01"/>
<protein>
    <submittedName>
        <fullName evidence="2">Integrase</fullName>
    </submittedName>
</protein>
<dbReference type="NCBIfam" id="NF033516">
    <property type="entry name" value="transpos_IS3"/>
    <property type="match status" value="1"/>
</dbReference>
<dbReference type="Pfam" id="PF13276">
    <property type="entry name" value="HTH_21"/>
    <property type="match status" value="1"/>
</dbReference>
<keyword evidence="3" id="KW-1185">Reference proteome</keyword>
<dbReference type="Gene3D" id="3.30.420.10">
    <property type="entry name" value="Ribonuclease H-like superfamily/Ribonuclease H"/>
    <property type="match status" value="1"/>
</dbReference>
<dbReference type="InterPro" id="IPR025948">
    <property type="entry name" value="HTH-like_dom"/>
</dbReference>